<dbReference type="PANTHER" id="PTHR32294">
    <property type="entry name" value="DNA POLYMERASE III SUBUNIT ALPHA"/>
    <property type="match status" value="1"/>
</dbReference>
<keyword evidence="3" id="KW-1185">Reference proteome</keyword>
<evidence type="ECO:0000313" key="3">
    <source>
        <dbReference type="Proteomes" id="UP000003179"/>
    </source>
</evidence>
<proteinExistence type="predicted"/>
<dbReference type="Gene3D" id="3.20.20.140">
    <property type="entry name" value="Metal-dependent hydrolases"/>
    <property type="match status" value="1"/>
</dbReference>
<dbReference type="InterPro" id="IPR004805">
    <property type="entry name" value="DnaE2/DnaE/PolC"/>
</dbReference>
<dbReference type="InterPro" id="IPR004013">
    <property type="entry name" value="PHP_dom"/>
</dbReference>
<comment type="caution">
    <text evidence="2">The sequence shown here is derived from an EMBL/GenBank/DDBJ whole genome shotgun (WGS) entry which is preliminary data.</text>
</comment>
<evidence type="ECO:0000259" key="1">
    <source>
        <dbReference type="Pfam" id="PF02811"/>
    </source>
</evidence>
<reference evidence="2" key="1">
    <citation type="submission" date="2010-08" db="EMBL/GenBank/DDBJ databases">
        <authorList>
            <person name="Weinstock G."/>
            <person name="Sodergren E."/>
            <person name="Clifton S."/>
            <person name="Fulton L."/>
            <person name="Fulton B."/>
            <person name="Courtney L."/>
            <person name="Fronick C."/>
            <person name="Harrison M."/>
            <person name="Strong C."/>
            <person name="Farmer C."/>
            <person name="Delahaunty K."/>
            <person name="Markovic C."/>
            <person name="Hall O."/>
            <person name="Minx P."/>
            <person name="Tomlinson C."/>
            <person name="Mitreva M."/>
            <person name="Hou S."/>
            <person name="Chen J."/>
            <person name="Wollam A."/>
            <person name="Pepin K.H."/>
            <person name="Johnson M."/>
            <person name="Bhonagiri V."/>
            <person name="Zhang X."/>
            <person name="Suruliraj S."/>
            <person name="Warren W."/>
            <person name="Chinwalla A."/>
            <person name="Mardis E.R."/>
            <person name="Wilson R.K."/>
        </authorList>
    </citation>
    <scope>NUCLEOTIDE SEQUENCE [LARGE SCALE GENOMIC DNA]</scope>
    <source>
        <strain evidence="2">HL044PA1</strain>
    </source>
</reference>
<gene>
    <name evidence="2" type="ORF">HMPREF9607_02750</name>
</gene>
<dbReference type="PANTHER" id="PTHR32294:SF4">
    <property type="entry name" value="ERROR-PRONE DNA POLYMERASE"/>
    <property type="match status" value="1"/>
</dbReference>
<dbReference type="EMBL" id="ADZU01000043">
    <property type="protein sequence ID" value="EFS91074.1"/>
    <property type="molecule type" value="Genomic_DNA"/>
</dbReference>
<protein>
    <submittedName>
        <fullName evidence="2">Error-prone DNA polymerase</fullName>
    </submittedName>
</protein>
<sequence length="262" mass="28284">MAEAAEVCGIPTIIGSELSIGIPEPQNGVADPVGSHLLVLANGPEGYRRLTEALTDAYLAEGGHKGHPVHNLDHLAEVADGHWTVLTGCRKGAVRQGLAKGMPQAEAELRRLVDLFGIGNVLVELTDHRAPTDSRDNDVLAELASRHSVSTVATTAAHYAGAEQFELSCALSAVRARRSLDEMDGWLPPGPVARLRSGAEMADLFSRHRDAVDNTVAVAEKTAFHLQSVRPRLPEQKVPDGHTPISWLRHLVEEGRRVLLRE</sequence>
<organism evidence="2 3">
    <name type="scientific">Cutibacterium modestum HL044PA1</name>
    <dbReference type="NCBI Taxonomy" id="765109"/>
    <lineage>
        <taxon>Bacteria</taxon>
        <taxon>Bacillati</taxon>
        <taxon>Actinomycetota</taxon>
        <taxon>Actinomycetes</taxon>
        <taxon>Propionibacteriales</taxon>
        <taxon>Propionibacteriaceae</taxon>
        <taxon>Cutibacterium</taxon>
        <taxon>Cutibacterium modestum</taxon>
    </lineage>
</organism>
<dbReference type="Pfam" id="PF02811">
    <property type="entry name" value="PHP"/>
    <property type="match status" value="1"/>
</dbReference>
<dbReference type="Proteomes" id="UP000003179">
    <property type="component" value="Unassembled WGS sequence"/>
</dbReference>
<evidence type="ECO:0000313" key="2">
    <source>
        <dbReference type="EMBL" id="EFS91074.1"/>
    </source>
</evidence>
<feature type="domain" description="PHP" evidence="1">
    <location>
        <begin position="3"/>
        <end position="128"/>
    </location>
</feature>
<accession>A0ABP2K8C3</accession>
<name>A0ABP2K8C3_9ACTN</name>